<name>A0A1E4SNH1_9ASCO</name>
<dbReference type="RefSeq" id="XP_020066193.1">
    <property type="nucleotide sequence ID" value="XM_020206391.1"/>
</dbReference>
<dbReference type="AlphaFoldDB" id="A0A1E4SNH1"/>
<dbReference type="Proteomes" id="UP000094285">
    <property type="component" value="Unassembled WGS sequence"/>
</dbReference>
<dbReference type="EMBL" id="KV453910">
    <property type="protein sequence ID" value="ODV81071.1"/>
    <property type="molecule type" value="Genomic_DNA"/>
</dbReference>
<accession>A0A1E4SNH1</accession>
<evidence type="ECO:0000313" key="1">
    <source>
        <dbReference type="EMBL" id="ODV81071.1"/>
    </source>
</evidence>
<evidence type="ECO:0000313" key="2">
    <source>
        <dbReference type="Proteomes" id="UP000094285"/>
    </source>
</evidence>
<proteinExistence type="predicted"/>
<protein>
    <submittedName>
        <fullName evidence="1">Uncharacterized protein</fullName>
    </submittedName>
</protein>
<organism evidence="1 2">
    <name type="scientific">Suhomyces tanzawaensis NRRL Y-17324</name>
    <dbReference type="NCBI Taxonomy" id="984487"/>
    <lineage>
        <taxon>Eukaryota</taxon>
        <taxon>Fungi</taxon>
        <taxon>Dikarya</taxon>
        <taxon>Ascomycota</taxon>
        <taxon>Saccharomycotina</taxon>
        <taxon>Pichiomycetes</taxon>
        <taxon>Debaryomycetaceae</taxon>
        <taxon>Suhomyces</taxon>
    </lineage>
</organism>
<dbReference type="GeneID" id="30980528"/>
<reference evidence="2" key="1">
    <citation type="submission" date="2016-05" db="EMBL/GenBank/DDBJ databases">
        <title>Comparative genomics of biotechnologically important yeasts.</title>
        <authorList>
            <consortium name="DOE Joint Genome Institute"/>
            <person name="Riley R."/>
            <person name="Haridas S."/>
            <person name="Wolfe K.H."/>
            <person name="Lopes M.R."/>
            <person name="Hittinger C.T."/>
            <person name="Goker M."/>
            <person name="Salamov A."/>
            <person name="Wisecaver J."/>
            <person name="Long T.M."/>
            <person name="Aerts A.L."/>
            <person name="Barry K."/>
            <person name="Choi C."/>
            <person name="Clum A."/>
            <person name="Coughlan A.Y."/>
            <person name="Deshpande S."/>
            <person name="Douglass A.P."/>
            <person name="Hanson S.J."/>
            <person name="Klenk H.-P."/>
            <person name="Labutti K."/>
            <person name="Lapidus A."/>
            <person name="Lindquist E."/>
            <person name="Lipzen A."/>
            <person name="Meier-Kolthoff J.P."/>
            <person name="Ohm R.A."/>
            <person name="Otillar R.P."/>
            <person name="Pangilinan J."/>
            <person name="Peng Y."/>
            <person name="Rokas A."/>
            <person name="Rosa C.A."/>
            <person name="Scheuner C."/>
            <person name="Sibirny A.A."/>
            <person name="Slot J.C."/>
            <person name="Stielow J.B."/>
            <person name="Sun H."/>
            <person name="Kurtzman C.P."/>
            <person name="Blackwell M."/>
            <person name="Grigoriev I.V."/>
            <person name="Jeffries T.W."/>
        </authorList>
    </citation>
    <scope>NUCLEOTIDE SEQUENCE [LARGE SCALE GENOMIC DNA]</scope>
    <source>
        <strain evidence="2">NRRL Y-17324</strain>
    </source>
</reference>
<keyword evidence="2" id="KW-1185">Reference proteome</keyword>
<sequence>MPADINLMGVPFPFRPRNRYFGHLQASPVSLRTGFLISPHRTVATVSHAILRLSRRPPRSSFSPHVCIPPPFLLPTPWPRLAVPAFSHLLALA</sequence>
<gene>
    <name evidence="1" type="ORF">CANTADRAFT_190059</name>
</gene>